<dbReference type="GO" id="GO:0000175">
    <property type="term" value="F:3'-5'-RNA exonuclease activity"/>
    <property type="evidence" value="ECO:0007669"/>
    <property type="project" value="InterPro"/>
</dbReference>
<dbReference type="SUPFAM" id="SSF53098">
    <property type="entry name" value="Ribonuclease H-like"/>
    <property type="match status" value="1"/>
</dbReference>
<dbReference type="InterPro" id="IPR047201">
    <property type="entry name" value="ERI-1_3'hExo-like"/>
</dbReference>
<sequence>MQLFARLDLSPKEREKRRAAVTLLKIPWEELQFFWETKVLLKDCQVVLISRSSSLCGQKNSRTTRFAEVRWYFVLDFESTCCKDQSDTMLPEIIEFPVVIMDSVDGRIVDSFRRFVRPTENPILSDFCTKLTGIHQERVKKADDLSVVLKEFDLWLKQKKEQLCCRFRPTDVATAIFVTWTDWDIGTCLWNECRRKKLPLPNDLLNRIDMKAIFQQWLGSSQAKQRWHGGLSDALRLVGLTFEGRPHCGIDDARNTALLLRHLLLKNIFVNI</sequence>
<dbReference type="Pfam" id="PF00929">
    <property type="entry name" value="RNase_T"/>
    <property type="match status" value="1"/>
</dbReference>
<dbReference type="PANTHER" id="PTHR23044">
    <property type="entry name" value="3'-5' EXONUCLEASE ERI1-RELATED"/>
    <property type="match status" value="1"/>
</dbReference>
<dbReference type="EMBL" id="SJOL01006436">
    <property type="protein sequence ID" value="TGZ66901.1"/>
    <property type="molecule type" value="Genomic_DNA"/>
</dbReference>
<dbReference type="InterPro" id="IPR013520">
    <property type="entry name" value="Ribonucl_H"/>
</dbReference>
<dbReference type="InterPro" id="IPR012337">
    <property type="entry name" value="RNaseH-like_sf"/>
</dbReference>
<keyword evidence="6" id="KW-1185">Reference proteome</keyword>
<dbReference type="PANTHER" id="PTHR23044:SF61">
    <property type="entry name" value="3'-5' EXORIBONUCLEASE 1-RELATED"/>
    <property type="match status" value="1"/>
</dbReference>
<dbReference type="Proteomes" id="UP000308267">
    <property type="component" value="Unassembled WGS sequence"/>
</dbReference>
<evidence type="ECO:0000256" key="1">
    <source>
        <dbReference type="ARBA" id="ARBA00022722"/>
    </source>
</evidence>
<reference evidence="5 6" key="1">
    <citation type="journal article" date="2019" name="BMC Genomics">
        <title>New insights from Opisthorchis felineus genome: update on genomics of the epidemiologically important liver flukes.</title>
        <authorList>
            <person name="Ershov N.I."/>
            <person name="Mordvinov V.A."/>
            <person name="Prokhortchouk E.B."/>
            <person name="Pakharukova M.Y."/>
            <person name="Gunbin K.V."/>
            <person name="Ustyantsev K."/>
            <person name="Genaev M.A."/>
            <person name="Blinov A.G."/>
            <person name="Mazur A."/>
            <person name="Boulygina E."/>
            <person name="Tsygankova S."/>
            <person name="Khrameeva E."/>
            <person name="Chekanov N."/>
            <person name="Fan G."/>
            <person name="Xiao A."/>
            <person name="Zhang H."/>
            <person name="Xu X."/>
            <person name="Yang H."/>
            <person name="Solovyev V."/>
            <person name="Lee S.M."/>
            <person name="Liu X."/>
            <person name="Afonnikov D.A."/>
            <person name="Skryabin K.G."/>
        </authorList>
    </citation>
    <scope>NUCLEOTIDE SEQUENCE [LARGE SCALE GENOMIC DNA]</scope>
    <source>
        <strain evidence="5">AK-0245</strain>
        <tissue evidence="5">Whole organism</tissue>
    </source>
</reference>
<dbReference type="CDD" id="cd06133">
    <property type="entry name" value="ERI-1_3'hExo_like"/>
    <property type="match status" value="1"/>
</dbReference>
<evidence type="ECO:0000256" key="2">
    <source>
        <dbReference type="ARBA" id="ARBA00022801"/>
    </source>
</evidence>
<dbReference type="STRING" id="147828.A0A4S2LT03"/>
<dbReference type="AlphaFoldDB" id="A0A4S2LT03"/>
<keyword evidence="3" id="KW-0269">Exonuclease</keyword>
<gene>
    <name evidence="5" type="ORF">CRM22_005071</name>
</gene>
<keyword evidence="2" id="KW-0378">Hydrolase</keyword>
<evidence type="ECO:0000313" key="5">
    <source>
        <dbReference type="EMBL" id="TGZ66901.1"/>
    </source>
</evidence>
<feature type="domain" description="Exonuclease" evidence="4">
    <location>
        <begin position="71"/>
        <end position="269"/>
    </location>
</feature>
<accession>A0A4S2LT03</accession>
<name>A0A4S2LT03_OPIFE</name>
<protein>
    <recommendedName>
        <fullName evidence="4">Exonuclease domain-containing protein</fullName>
    </recommendedName>
</protein>
<evidence type="ECO:0000256" key="3">
    <source>
        <dbReference type="ARBA" id="ARBA00022839"/>
    </source>
</evidence>
<proteinExistence type="predicted"/>
<dbReference type="OrthoDB" id="448399at2759"/>
<dbReference type="Gene3D" id="3.30.420.10">
    <property type="entry name" value="Ribonuclease H-like superfamily/Ribonuclease H"/>
    <property type="match status" value="1"/>
</dbReference>
<keyword evidence="1" id="KW-0540">Nuclease</keyword>
<comment type="caution">
    <text evidence="5">The sequence shown here is derived from an EMBL/GenBank/DDBJ whole genome shotgun (WGS) entry which is preliminary data.</text>
</comment>
<dbReference type="InterPro" id="IPR036397">
    <property type="entry name" value="RNaseH_sf"/>
</dbReference>
<dbReference type="GO" id="GO:0003676">
    <property type="term" value="F:nucleic acid binding"/>
    <property type="evidence" value="ECO:0007669"/>
    <property type="project" value="InterPro"/>
</dbReference>
<organism evidence="5 6">
    <name type="scientific">Opisthorchis felineus</name>
    <dbReference type="NCBI Taxonomy" id="147828"/>
    <lineage>
        <taxon>Eukaryota</taxon>
        <taxon>Metazoa</taxon>
        <taxon>Spiralia</taxon>
        <taxon>Lophotrochozoa</taxon>
        <taxon>Platyhelminthes</taxon>
        <taxon>Trematoda</taxon>
        <taxon>Digenea</taxon>
        <taxon>Opisthorchiida</taxon>
        <taxon>Opisthorchiata</taxon>
        <taxon>Opisthorchiidae</taxon>
        <taxon>Opisthorchis</taxon>
    </lineage>
</organism>
<evidence type="ECO:0000259" key="4">
    <source>
        <dbReference type="SMART" id="SM00479"/>
    </source>
</evidence>
<dbReference type="InterPro" id="IPR051274">
    <property type="entry name" value="3-5_Exoribonuclease"/>
</dbReference>
<evidence type="ECO:0000313" key="6">
    <source>
        <dbReference type="Proteomes" id="UP000308267"/>
    </source>
</evidence>
<dbReference type="SMART" id="SM00479">
    <property type="entry name" value="EXOIII"/>
    <property type="match status" value="1"/>
</dbReference>